<keyword evidence="2" id="KW-0472">Membrane</keyword>
<dbReference type="InterPro" id="IPR045584">
    <property type="entry name" value="Pilin-like"/>
</dbReference>
<dbReference type="InterPro" id="IPR000983">
    <property type="entry name" value="Bac_GSPG_pilin"/>
</dbReference>
<keyword evidence="2" id="KW-0812">Transmembrane</keyword>
<protein>
    <recommendedName>
        <fullName evidence="4">Pilus assembly protein PilE</fullName>
    </recommendedName>
</protein>
<dbReference type="AlphaFoldDB" id="A0A382PI43"/>
<dbReference type="EMBL" id="UINC01106742">
    <property type="protein sequence ID" value="SVC71612.1"/>
    <property type="molecule type" value="Genomic_DNA"/>
</dbReference>
<organism evidence="3">
    <name type="scientific">marine metagenome</name>
    <dbReference type="NCBI Taxonomy" id="408172"/>
    <lineage>
        <taxon>unclassified sequences</taxon>
        <taxon>metagenomes</taxon>
        <taxon>ecological metagenomes</taxon>
    </lineage>
</organism>
<accession>A0A382PI43</accession>
<dbReference type="InterPro" id="IPR012902">
    <property type="entry name" value="N_methyl_site"/>
</dbReference>
<proteinExistence type="predicted"/>
<sequence length="139" mass="15284">MSRYTKGVTLVELMIVIVIVGILAALALPNYRQYVAKAKRNEAKAALMQIATLQERFYLQNNTYTQDLTRLGFSTTTNALSDSGAYLISVTQANANTFNAVATYQKSDTEADKCGQFTIDGRGIKGSAPSNDCWTNTRR</sequence>
<name>A0A382PI43_9ZZZZ</name>
<dbReference type="GO" id="GO:0015627">
    <property type="term" value="C:type II protein secretion system complex"/>
    <property type="evidence" value="ECO:0007669"/>
    <property type="project" value="InterPro"/>
</dbReference>
<dbReference type="PANTHER" id="PTHR30093">
    <property type="entry name" value="GENERAL SECRETION PATHWAY PROTEIN G"/>
    <property type="match status" value="1"/>
</dbReference>
<dbReference type="GO" id="GO:0015628">
    <property type="term" value="P:protein secretion by the type II secretion system"/>
    <property type="evidence" value="ECO:0007669"/>
    <property type="project" value="InterPro"/>
</dbReference>
<evidence type="ECO:0000313" key="3">
    <source>
        <dbReference type="EMBL" id="SVC71612.1"/>
    </source>
</evidence>
<dbReference type="GO" id="GO:0043683">
    <property type="term" value="P:type IV pilus assembly"/>
    <property type="evidence" value="ECO:0007669"/>
    <property type="project" value="InterPro"/>
</dbReference>
<dbReference type="Pfam" id="PF16732">
    <property type="entry name" value="ComP_DUS"/>
    <property type="match status" value="1"/>
</dbReference>
<dbReference type="Gene3D" id="3.30.700.10">
    <property type="entry name" value="Glycoprotein, Type 4 Pilin"/>
    <property type="match status" value="1"/>
</dbReference>
<feature type="transmembrane region" description="Helical" evidence="2">
    <location>
        <begin position="13"/>
        <end position="31"/>
    </location>
</feature>
<evidence type="ECO:0000256" key="1">
    <source>
        <dbReference type="ARBA" id="ARBA00022481"/>
    </source>
</evidence>
<dbReference type="NCBIfam" id="TIGR02532">
    <property type="entry name" value="IV_pilin_GFxxxE"/>
    <property type="match status" value="1"/>
</dbReference>
<keyword evidence="2" id="KW-1133">Transmembrane helix</keyword>
<dbReference type="SUPFAM" id="SSF54523">
    <property type="entry name" value="Pili subunits"/>
    <property type="match status" value="1"/>
</dbReference>
<reference evidence="3" key="1">
    <citation type="submission" date="2018-05" db="EMBL/GenBank/DDBJ databases">
        <authorList>
            <person name="Lanie J.A."/>
            <person name="Ng W.-L."/>
            <person name="Kazmierczak K.M."/>
            <person name="Andrzejewski T.M."/>
            <person name="Davidsen T.M."/>
            <person name="Wayne K.J."/>
            <person name="Tettelin H."/>
            <person name="Glass J.I."/>
            <person name="Rusch D."/>
            <person name="Podicherti R."/>
            <person name="Tsui H.-C.T."/>
            <person name="Winkler M.E."/>
        </authorList>
    </citation>
    <scope>NUCLEOTIDE SEQUENCE</scope>
</reference>
<dbReference type="PRINTS" id="PR00813">
    <property type="entry name" value="BCTERIALGSPG"/>
</dbReference>
<gene>
    <name evidence="3" type="ORF">METZ01_LOCUS324466</name>
</gene>
<evidence type="ECO:0008006" key="4">
    <source>
        <dbReference type="Google" id="ProtNLM"/>
    </source>
</evidence>
<evidence type="ECO:0000256" key="2">
    <source>
        <dbReference type="SAM" id="Phobius"/>
    </source>
</evidence>
<dbReference type="Pfam" id="PF07963">
    <property type="entry name" value="N_methyl"/>
    <property type="match status" value="1"/>
</dbReference>
<dbReference type="InterPro" id="IPR031982">
    <property type="entry name" value="PilE-like"/>
</dbReference>
<dbReference type="PROSITE" id="PS00409">
    <property type="entry name" value="PROKAR_NTER_METHYL"/>
    <property type="match status" value="1"/>
</dbReference>
<keyword evidence="1" id="KW-0488">Methylation</keyword>
<dbReference type="PANTHER" id="PTHR30093:SF47">
    <property type="entry name" value="TYPE IV PILUS NON-CORE MINOR PILIN PILE"/>
    <property type="match status" value="1"/>
</dbReference>